<keyword evidence="1" id="KW-0812">Transmembrane</keyword>
<gene>
    <name evidence="2" type="ORF">Dasosvirus4_9</name>
</gene>
<accession>A0A3G4ZRF6</accession>
<protein>
    <submittedName>
        <fullName evidence="2">Uncharacterized protein</fullName>
    </submittedName>
</protein>
<name>A0A3G4ZRF6_9VIRU</name>
<evidence type="ECO:0000313" key="2">
    <source>
        <dbReference type="EMBL" id="AYV77488.1"/>
    </source>
</evidence>
<keyword evidence="1" id="KW-0472">Membrane</keyword>
<keyword evidence="1" id="KW-1133">Transmembrane helix</keyword>
<sequence length="37" mass="3966">MIDPVLGGIMLFGLYLFATAISGGRRQWHGGDPMGDD</sequence>
<feature type="transmembrane region" description="Helical" evidence="1">
    <location>
        <begin position="6"/>
        <end position="24"/>
    </location>
</feature>
<dbReference type="EMBL" id="MK072045">
    <property type="protein sequence ID" value="AYV77488.1"/>
    <property type="molecule type" value="Genomic_DNA"/>
</dbReference>
<reference evidence="2" key="1">
    <citation type="submission" date="2018-10" db="EMBL/GenBank/DDBJ databases">
        <title>Hidden diversity of soil giant viruses.</title>
        <authorList>
            <person name="Schulz F."/>
            <person name="Alteio L."/>
            <person name="Goudeau D."/>
            <person name="Ryan E.M."/>
            <person name="Malmstrom R.R."/>
            <person name="Blanchard J."/>
            <person name="Woyke T."/>
        </authorList>
    </citation>
    <scope>NUCLEOTIDE SEQUENCE</scope>
    <source>
        <strain evidence="2">DSV1</strain>
    </source>
</reference>
<proteinExistence type="predicted"/>
<evidence type="ECO:0000256" key="1">
    <source>
        <dbReference type="SAM" id="Phobius"/>
    </source>
</evidence>
<organism evidence="2">
    <name type="scientific">Dasosvirus sp</name>
    <dbReference type="NCBI Taxonomy" id="2487764"/>
    <lineage>
        <taxon>Viruses</taxon>
        <taxon>Varidnaviria</taxon>
        <taxon>Bamfordvirae</taxon>
        <taxon>Nucleocytoviricota</taxon>
        <taxon>Megaviricetes</taxon>
        <taxon>Imitervirales</taxon>
        <taxon>Mimiviridae</taxon>
        <taxon>Klosneuvirinae</taxon>
    </lineage>
</organism>